<proteinExistence type="predicted"/>
<evidence type="ECO:0000256" key="2">
    <source>
        <dbReference type="ARBA" id="ARBA00022964"/>
    </source>
</evidence>
<dbReference type="InterPro" id="IPR039558">
    <property type="entry name" value="TPA1/OFD1_N"/>
</dbReference>
<dbReference type="GO" id="GO:0051213">
    <property type="term" value="F:dioxygenase activity"/>
    <property type="evidence" value="ECO:0007669"/>
    <property type="project" value="UniProtKB-KW"/>
</dbReference>
<protein>
    <submittedName>
        <fullName evidence="5">Putative SanC</fullName>
    </submittedName>
</protein>
<keyword evidence="3" id="KW-0560">Oxidoreductase</keyword>
<dbReference type="GO" id="GO:0016705">
    <property type="term" value="F:oxidoreductase activity, acting on paired donors, with incorporation or reduction of molecular oxygen"/>
    <property type="evidence" value="ECO:0007669"/>
    <property type="project" value="InterPro"/>
</dbReference>
<name>A0A2C9EJS9_PSEPH</name>
<gene>
    <name evidence="5" type="ORF">PFLCHA0_c20780</name>
</gene>
<dbReference type="EMBL" id="CP003190">
    <property type="protein sequence ID" value="AGL83859.1"/>
    <property type="molecule type" value="Genomic_DNA"/>
</dbReference>
<dbReference type="Proteomes" id="UP000013940">
    <property type="component" value="Chromosome"/>
</dbReference>
<dbReference type="GO" id="GO:0005506">
    <property type="term" value="F:iron ion binding"/>
    <property type="evidence" value="ECO:0007669"/>
    <property type="project" value="InterPro"/>
</dbReference>
<evidence type="ECO:0000313" key="5">
    <source>
        <dbReference type="EMBL" id="AGL83859.1"/>
    </source>
</evidence>
<dbReference type="AlphaFoldDB" id="A0A2C9EJS9"/>
<evidence type="ECO:0000313" key="6">
    <source>
        <dbReference type="Proteomes" id="UP000013940"/>
    </source>
</evidence>
<dbReference type="SMART" id="SM00702">
    <property type="entry name" value="P4Hc"/>
    <property type="match status" value="1"/>
</dbReference>
<accession>A0A2C9EJS9</accession>
<dbReference type="KEGG" id="pprc:PFLCHA0_c20780"/>
<dbReference type="HOGENOM" id="CLU_106281_0_0_6"/>
<evidence type="ECO:0000256" key="1">
    <source>
        <dbReference type="ARBA" id="ARBA00001961"/>
    </source>
</evidence>
<dbReference type="eggNOG" id="COG3751">
    <property type="taxonomic scope" value="Bacteria"/>
</dbReference>
<reference evidence="6" key="1">
    <citation type="journal article" date="2014" name="Genome Announc.">
        <title>Full-genome sequence of the plant growth-promoting bacterium Pseudomonas protegens CHA0.</title>
        <authorList>
            <person name="Jousset A."/>
            <person name="Schuldes J."/>
            <person name="Keel C."/>
            <person name="Maurhofer M."/>
            <person name="Daniel R."/>
            <person name="Scheu S."/>
            <person name="Thuermer A."/>
        </authorList>
    </citation>
    <scope>NUCLEOTIDE SEQUENCE [LARGE SCALE GENOMIC DNA]</scope>
    <source>
        <strain evidence="6">DSM 19095 / LMG 27888 / CFBP 6595 / CHA0</strain>
    </source>
</reference>
<dbReference type="Pfam" id="PF13661">
    <property type="entry name" value="2OG-FeII_Oxy_4"/>
    <property type="match status" value="1"/>
</dbReference>
<keyword evidence="2" id="KW-0223">Dioxygenase</keyword>
<feature type="domain" description="Prolyl 4-hydroxylase alpha subunit" evidence="4">
    <location>
        <begin position="16"/>
        <end position="205"/>
    </location>
</feature>
<comment type="cofactor">
    <cofactor evidence="1">
        <name>L-ascorbate</name>
        <dbReference type="ChEBI" id="CHEBI:38290"/>
    </cofactor>
</comment>
<dbReference type="Gene3D" id="2.60.120.620">
    <property type="entry name" value="q2cbj1_9rhob like domain"/>
    <property type="match status" value="1"/>
</dbReference>
<dbReference type="InterPro" id="IPR006620">
    <property type="entry name" value="Pro_4_hyd_alph"/>
</dbReference>
<dbReference type="GO" id="GO:0031418">
    <property type="term" value="F:L-ascorbic acid binding"/>
    <property type="evidence" value="ECO:0007669"/>
    <property type="project" value="InterPro"/>
</dbReference>
<evidence type="ECO:0000259" key="4">
    <source>
        <dbReference type="SMART" id="SM00702"/>
    </source>
</evidence>
<sequence>MLNLPMLTRAPLHTQPFRWGRITELYSPADAAALVATYPRDSFKTVSGYGGEKDYEYHARQLVEMGTGRIIHEQRLSPAWRRLASDLTAPDYRLALSTLTDMDLRNAPMEVNVFHYGPQACLGPHPDLGDKLVTHILYFNDSWDIEDGGCLNILGSADPTDVVAVIPPLVGTSAVLVRAENSWHAVTQVAANCRTSRRSMTVTFYRPGSLSSMWPSGDQSPLHNYEPAHD</sequence>
<dbReference type="GeneID" id="57475072"/>
<organism evidence="5 6">
    <name type="scientific">Pseudomonas protegens (strain DSM 19095 / LMG 27888 / CFBP 6595 / CHA0)</name>
    <dbReference type="NCBI Taxonomy" id="1124983"/>
    <lineage>
        <taxon>Bacteria</taxon>
        <taxon>Pseudomonadati</taxon>
        <taxon>Pseudomonadota</taxon>
        <taxon>Gammaproteobacteria</taxon>
        <taxon>Pseudomonadales</taxon>
        <taxon>Pseudomonadaceae</taxon>
        <taxon>Pseudomonas</taxon>
    </lineage>
</organism>
<evidence type="ECO:0000256" key="3">
    <source>
        <dbReference type="ARBA" id="ARBA00023002"/>
    </source>
</evidence>
<dbReference type="RefSeq" id="WP_015634877.1">
    <property type="nucleotide sequence ID" value="NC_021237.1"/>
</dbReference>